<dbReference type="InterPro" id="IPR012582">
    <property type="entry name" value="DNAPKcs_CC3"/>
</dbReference>
<dbReference type="Proteomes" id="UP000663864">
    <property type="component" value="Unassembled WGS sequence"/>
</dbReference>
<proteinExistence type="predicted"/>
<reference evidence="3" key="1">
    <citation type="submission" date="2021-02" db="EMBL/GenBank/DDBJ databases">
        <authorList>
            <person name="Nowell W R."/>
        </authorList>
    </citation>
    <scope>NUCLEOTIDE SEQUENCE</scope>
</reference>
<evidence type="ECO:0000259" key="2">
    <source>
        <dbReference type="SMART" id="SM01344"/>
    </source>
</evidence>
<feature type="domain" description="DNA-dependent protein kinase catalytic subunit CC3" evidence="2">
    <location>
        <begin position="1514"/>
        <end position="1802"/>
    </location>
</feature>
<sequence>MANNQLDINSLPIYKLFFDDIEEIFLNTVSFRVLNILFLITCLFTIGILVLLFYRSQELFLTSLIPFIYTLIFYDFIQLLSLVLLKYNATEYFLNQLCRWPYYLKSSSDAGQCLTIIFIFALSRYHIRYFITHNNLSNTSHIHSRALVFVCLLFIVYDNNWITHLKVEKVHLITLNETKYEINVQELPISLYDITEIQMHSHQRFITDLNKYSQGYEKNIIIQNQQKITKDKFIHNNKDGSIHAIIIKFPSDYFFNTIKNRTKRILKDLEEQEQQDILNQTIDENEYNNSYRINRCTYGQTNFFLTNFLSLIHSICYFILILYYLIIIYAYKITDTSINYHKQFYEKSFKFRKKKSIERHKQFILLTHLKHFLYIIIYLHTLFTLIRLIYVCSLTIILCFVETPFKWLPIKIFFYCLFLISYFSIPLRMSLLFIFCFLTQFSKYIRSIIFYLFHTNLRFSWKLEKPTICFRLRFTPYNINSNQNEQRINSLVLDLSSSMIEDQSTIIPQDSIVMYNESSGSYNGVTTTILTSPNIFVNETTSPLFEDSDIRRVQFRILKYLGSIGNRTNHYLIDNTSNYLIKEAVAWDNENHLTFNVPFDDIKPTIHLDTFLPRIIDLALHSSDRQTKITACELLQSIMLYMIGKSANNRSNAAASYEKLYARLFPAVLELSCDSDTFTKTLFTTFMIQMIHWFTKNHNYENPETMSMLDTFMDGMISGRNASIRDFSGVCLKEFLKWAVKHAGGFDKPAYLKNATSILKRIISFSMHPNSFKRLGSTLAWNSIYTLYRESETLIDVYTLQLLYVFVESLAIAQGDDASLGTQQQAIGALSHVQRIIKEKSQVFIKETSKRHRPPSWTDATLDVAVRWLLRQCGRIETEARRKCIELVCTFIPLLPGIRSIREYFELKVKSDGNAYFIERFEGTLSKEKKTKFKANLANQICLTDISEQFSVAIVYQWLDTVIASLDCYTWVFSQGFLNPVLFQDNNQQSRLIIALSYFITKISMNTLYDIVNYFPSSNQTHVFTPTDISQFDTAKCTVIVRLLNFITALWSKYPQDTMRAIDNSFYNNDLTKLILTCVFNPTQLGFDINNEEINKKLPERILILLKSMTTHLPDQLLQSFYDIALEMTKTDGLYNLTKELNQNPIHWALIFTITRGHRLLHDVRLLPKPDEPEEYAKELWTTMLSKMINHEEDFDKANFVLTVDTQRGLQSLLDYIIYLGIKPNQVLPYFFQSNRIHTDSGMTTIGTYLLTLFKHQVTSWLGITPHFIIDNVGGINSVEQCRPIVAFLSTVLDLCSREKDIRQHYGSQFIYGIYTCWPQFSSLYYSTNIDDKLLIVTLLTKTFIIDSHQLILHEQFDNISQMYLLLLIDKQLNLTFKIRLLDLLAFFASIDTDENLNEDKRQKWSNDLCRTLRQFTADCFPLKSTEFSIGTQEYHEYQAAIRKILSALELSSSFILFELLIWMLCCEQHHIFEEEILLSISRYVINLNNHIKQSNLLDYIYSIIYGKNSLFRTEHRLNALEKLILKILTSVRKITLIEFYKKYICTLVIDELDAKLDLTSQTLISMLINKVCTYRLVDHMYTILNKDDIFGINSSIAKVFYEHLKKQEEARKFLNVEIPITAIKFGQTFDGKELTKHIITRARAQFVDGRLMKSMDVMLAGINTNEKQIKLHLTRSLATGSFNCLISLLICTQTEAKLYKAFIFDANPAKDEYIFENIIDPDYKYKFPLELERYYAKDKRTLLNILCKKILITSKSDNSLQQQQRLSSTPRYLSSQYLFGSSLTDELAVFDFTSAAVNQQQ</sequence>
<name>A0A814M834_9BILA</name>
<dbReference type="SMART" id="SM01344">
    <property type="entry name" value="NUC194"/>
    <property type="match status" value="1"/>
</dbReference>
<dbReference type="Pfam" id="PF20502">
    <property type="entry name" value="DNAPKcs_CC1-2"/>
    <property type="match status" value="1"/>
</dbReference>
<feature type="transmembrane region" description="Helical" evidence="1">
    <location>
        <begin position="308"/>
        <end position="331"/>
    </location>
</feature>
<organism evidence="3 4">
    <name type="scientific">Rotaria sordida</name>
    <dbReference type="NCBI Taxonomy" id="392033"/>
    <lineage>
        <taxon>Eukaryota</taxon>
        <taxon>Metazoa</taxon>
        <taxon>Spiralia</taxon>
        <taxon>Gnathifera</taxon>
        <taxon>Rotifera</taxon>
        <taxon>Eurotatoria</taxon>
        <taxon>Bdelloidea</taxon>
        <taxon>Philodinida</taxon>
        <taxon>Philodinidae</taxon>
        <taxon>Rotaria</taxon>
    </lineage>
</organism>
<feature type="non-terminal residue" evidence="3">
    <location>
        <position position="1802"/>
    </location>
</feature>
<protein>
    <recommendedName>
        <fullName evidence="2">DNA-dependent protein kinase catalytic subunit CC3 domain-containing protein</fullName>
    </recommendedName>
</protein>
<dbReference type="GO" id="GO:0006303">
    <property type="term" value="P:double-strand break repair via nonhomologous end joining"/>
    <property type="evidence" value="ECO:0007669"/>
    <property type="project" value="InterPro"/>
</dbReference>
<gene>
    <name evidence="3" type="ORF">ZHD862_LOCUS16320</name>
</gene>
<evidence type="ECO:0000313" key="4">
    <source>
        <dbReference type="Proteomes" id="UP000663864"/>
    </source>
</evidence>
<keyword evidence="1" id="KW-0812">Transmembrane</keyword>
<keyword evidence="1" id="KW-0472">Membrane</keyword>
<keyword evidence="1" id="KW-1133">Transmembrane helix</keyword>
<feature type="transmembrane region" description="Helical" evidence="1">
    <location>
        <begin position="33"/>
        <end position="54"/>
    </location>
</feature>
<accession>A0A814M834</accession>
<evidence type="ECO:0000256" key="1">
    <source>
        <dbReference type="SAM" id="Phobius"/>
    </source>
</evidence>
<dbReference type="InterPro" id="IPR046803">
    <property type="entry name" value="DNAPKcs_CC1-2"/>
</dbReference>
<evidence type="ECO:0000313" key="3">
    <source>
        <dbReference type="EMBL" id="CAF1075811.1"/>
    </source>
</evidence>
<feature type="transmembrane region" description="Helical" evidence="1">
    <location>
        <begin position="408"/>
        <end position="425"/>
    </location>
</feature>
<feature type="transmembrane region" description="Helical" evidence="1">
    <location>
        <begin position="66"/>
        <end position="89"/>
    </location>
</feature>
<dbReference type="EMBL" id="CAJNOT010000764">
    <property type="protein sequence ID" value="CAF1075811.1"/>
    <property type="molecule type" value="Genomic_DNA"/>
</dbReference>
<comment type="caution">
    <text evidence="3">The sequence shown here is derived from an EMBL/GenBank/DDBJ whole genome shotgun (WGS) entry which is preliminary data.</text>
</comment>
<dbReference type="Pfam" id="PF08163">
    <property type="entry name" value="DNAPKcs_CC3"/>
    <property type="match status" value="2"/>
</dbReference>
<dbReference type="GO" id="GO:0005634">
    <property type="term" value="C:nucleus"/>
    <property type="evidence" value="ECO:0007669"/>
    <property type="project" value="InterPro"/>
</dbReference>